<accession>A0ACB8Z9H1</accession>
<protein>
    <submittedName>
        <fullName evidence="1">Uncharacterized protein</fullName>
    </submittedName>
</protein>
<comment type="caution">
    <text evidence="1">The sequence shown here is derived from an EMBL/GenBank/DDBJ whole genome shotgun (WGS) entry which is preliminary data.</text>
</comment>
<reference evidence="1 2" key="2">
    <citation type="journal article" date="2022" name="Mol. Ecol. Resour.">
        <title>The genomes of chicory, endive, great burdock and yacon provide insights into Asteraceae paleo-polyploidization history and plant inulin production.</title>
        <authorList>
            <person name="Fan W."/>
            <person name="Wang S."/>
            <person name="Wang H."/>
            <person name="Wang A."/>
            <person name="Jiang F."/>
            <person name="Liu H."/>
            <person name="Zhao H."/>
            <person name="Xu D."/>
            <person name="Zhang Y."/>
        </authorList>
    </citation>
    <scope>NUCLEOTIDE SEQUENCE [LARGE SCALE GENOMIC DNA]</scope>
    <source>
        <strain evidence="2">cv. Yunnan</strain>
        <tissue evidence="1">Leaves</tissue>
    </source>
</reference>
<sequence>MRKLEPKNEGIRDLYQCLEKGYNSMPLDLPRTPFNKATKARKDLNEKLRKVIEKRDAENTCEGLLGALLSNAVEGKMKMILSLITDR</sequence>
<evidence type="ECO:0000313" key="2">
    <source>
        <dbReference type="Proteomes" id="UP001056120"/>
    </source>
</evidence>
<organism evidence="1 2">
    <name type="scientific">Smallanthus sonchifolius</name>
    <dbReference type="NCBI Taxonomy" id="185202"/>
    <lineage>
        <taxon>Eukaryota</taxon>
        <taxon>Viridiplantae</taxon>
        <taxon>Streptophyta</taxon>
        <taxon>Embryophyta</taxon>
        <taxon>Tracheophyta</taxon>
        <taxon>Spermatophyta</taxon>
        <taxon>Magnoliopsida</taxon>
        <taxon>eudicotyledons</taxon>
        <taxon>Gunneridae</taxon>
        <taxon>Pentapetalae</taxon>
        <taxon>asterids</taxon>
        <taxon>campanulids</taxon>
        <taxon>Asterales</taxon>
        <taxon>Asteraceae</taxon>
        <taxon>Asteroideae</taxon>
        <taxon>Heliantheae alliance</taxon>
        <taxon>Millerieae</taxon>
        <taxon>Smallanthus</taxon>
    </lineage>
</organism>
<evidence type="ECO:0000313" key="1">
    <source>
        <dbReference type="EMBL" id="KAI3694634.1"/>
    </source>
</evidence>
<keyword evidence="2" id="KW-1185">Reference proteome</keyword>
<reference evidence="2" key="1">
    <citation type="journal article" date="2022" name="Mol. Ecol. Resour.">
        <title>The genomes of chicory, endive, great burdock and yacon provide insights into Asteraceae palaeo-polyploidization history and plant inulin production.</title>
        <authorList>
            <person name="Fan W."/>
            <person name="Wang S."/>
            <person name="Wang H."/>
            <person name="Wang A."/>
            <person name="Jiang F."/>
            <person name="Liu H."/>
            <person name="Zhao H."/>
            <person name="Xu D."/>
            <person name="Zhang Y."/>
        </authorList>
    </citation>
    <scope>NUCLEOTIDE SEQUENCE [LARGE SCALE GENOMIC DNA]</scope>
    <source>
        <strain evidence="2">cv. Yunnan</strain>
    </source>
</reference>
<name>A0ACB8Z9H1_9ASTR</name>
<proteinExistence type="predicted"/>
<dbReference type="EMBL" id="CM042043">
    <property type="protein sequence ID" value="KAI3694634.1"/>
    <property type="molecule type" value="Genomic_DNA"/>
</dbReference>
<dbReference type="Proteomes" id="UP001056120">
    <property type="component" value="Linkage Group LG26"/>
</dbReference>
<gene>
    <name evidence="1" type="ORF">L1987_77602</name>
</gene>